<protein>
    <recommendedName>
        <fullName evidence="4">Internal virion protein B</fullName>
    </recommendedName>
</protein>
<evidence type="ECO:0000313" key="3">
    <source>
        <dbReference type="Proteomes" id="UP000433737"/>
    </source>
</evidence>
<dbReference type="InterPro" id="IPR038996">
    <property type="entry name" value="Gp14"/>
</dbReference>
<dbReference type="Pfam" id="PF24072">
    <property type="entry name" value="T7_gp14"/>
    <property type="match status" value="1"/>
</dbReference>
<dbReference type="AlphaFoldDB" id="A0AAX3J3V1"/>
<evidence type="ECO:0000256" key="1">
    <source>
        <dbReference type="SAM" id="SignalP"/>
    </source>
</evidence>
<accession>A0AAX3J3V1</accession>
<sequence length="192" mass="18937">MCGPVAVGVAMLAAAAASAYSQRQNSKYQSKLANYNADVQEKSADAAVNAGNAQAAQARQRAKQLAGTQAATLAASGVDLGGGTAVDIFGDTAQMGELDALTTVNNAQRQAYGLQAQAAGNRSQAQATTAFGNQQAGLTLLNGALGAYGAYSSLAGSSLTASSASSAGGAGNSGNMFGSLKNSSYGSNSFTF</sequence>
<name>A0AAX3J3V1_9GAMM</name>
<keyword evidence="1" id="KW-0732">Signal</keyword>
<dbReference type="EMBL" id="CABWMH010000007">
    <property type="protein sequence ID" value="VXB52192.1"/>
    <property type="molecule type" value="Genomic_DNA"/>
</dbReference>
<reference evidence="2 3" key="1">
    <citation type="submission" date="2019-10" db="EMBL/GenBank/DDBJ databases">
        <authorList>
            <person name="Karimi E."/>
        </authorList>
    </citation>
    <scope>NUCLEOTIDE SEQUENCE [LARGE SCALE GENOMIC DNA]</scope>
    <source>
        <strain evidence="2">Pantoea sp. 111</strain>
    </source>
</reference>
<evidence type="ECO:0008006" key="4">
    <source>
        <dbReference type="Google" id="ProtNLM"/>
    </source>
</evidence>
<gene>
    <name evidence="2" type="ORF">PANT111_150148</name>
</gene>
<feature type="chain" id="PRO_5043993640" description="Internal virion protein B" evidence="1">
    <location>
        <begin position="20"/>
        <end position="192"/>
    </location>
</feature>
<comment type="caution">
    <text evidence="2">The sequence shown here is derived from an EMBL/GenBank/DDBJ whole genome shotgun (WGS) entry which is preliminary data.</text>
</comment>
<feature type="signal peptide" evidence="1">
    <location>
        <begin position="1"/>
        <end position="19"/>
    </location>
</feature>
<evidence type="ECO:0000313" key="2">
    <source>
        <dbReference type="EMBL" id="VXB52192.1"/>
    </source>
</evidence>
<dbReference type="RefSeq" id="WP_159223355.1">
    <property type="nucleotide sequence ID" value="NZ_LR733469.1"/>
</dbReference>
<dbReference type="Proteomes" id="UP000433737">
    <property type="component" value="Unassembled WGS sequence"/>
</dbReference>
<organism evidence="2 3">
    <name type="scientific">Pantoea brenneri</name>
    <dbReference type="NCBI Taxonomy" id="472694"/>
    <lineage>
        <taxon>Bacteria</taxon>
        <taxon>Pseudomonadati</taxon>
        <taxon>Pseudomonadota</taxon>
        <taxon>Gammaproteobacteria</taxon>
        <taxon>Enterobacterales</taxon>
        <taxon>Erwiniaceae</taxon>
        <taxon>Pantoea</taxon>
    </lineage>
</organism>
<proteinExistence type="predicted"/>